<reference evidence="1 2" key="1">
    <citation type="journal article" date="2010" name="Stand. Genomic Sci.">
        <title>Complete genome sequence of Desulfarculus baarsii type strain (2st14).</title>
        <authorList>
            <person name="Sun H."/>
            <person name="Spring S."/>
            <person name="Lapidus A."/>
            <person name="Davenport K."/>
            <person name="Del Rio T.G."/>
            <person name="Tice H."/>
            <person name="Nolan M."/>
            <person name="Copeland A."/>
            <person name="Cheng J.F."/>
            <person name="Lucas S."/>
            <person name="Tapia R."/>
            <person name="Goodwin L."/>
            <person name="Pitluck S."/>
            <person name="Ivanova N."/>
            <person name="Pagani I."/>
            <person name="Mavromatis K."/>
            <person name="Ovchinnikova G."/>
            <person name="Pati A."/>
            <person name="Chen A."/>
            <person name="Palaniappan K."/>
            <person name="Hauser L."/>
            <person name="Chang Y.J."/>
            <person name="Jeffries C.D."/>
            <person name="Detter J.C."/>
            <person name="Han C."/>
            <person name="Rohde M."/>
            <person name="Brambilla E."/>
            <person name="Goker M."/>
            <person name="Woyke T."/>
            <person name="Bristow J."/>
            <person name="Eisen J.A."/>
            <person name="Markowitz V."/>
            <person name="Hugenholtz P."/>
            <person name="Kyrpides N.C."/>
            <person name="Klenk H.P."/>
            <person name="Land M."/>
        </authorList>
    </citation>
    <scope>NUCLEOTIDE SEQUENCE [LARGE SCALE GENOMIC DNA]</scope>
    <source>
        <strain evidence="2">ATCC 33931 / DSM 2075 / LMG 7858 / VKM B-1802 / 2st14</strain>
    </source>
</reference>
<gene>
    <name evidence="1" type="ordered locus">Deba_0378</name>
</gene>
<protein>
    <recommendedName>
        <fullName evidence="3">GAK system XXXCH domain-containing protein</fullName>
    </recommendedName>
</protein>
<dbReference type="GO" id="GO:0009055">
    <property type="term" value="F:electron transfer activity"/>
    <property type="evidence" value="ECO:0007669"/>
    <property type="project" value="InterPro"/>
</dbReference>
<dbReference type="GO" id="GO:0005506">
    <property type="term" value="F:iron ion binding"/>
    <property type="evidence" value="ECO:0007669"/>
    <property type="project" value="InterPro"/>
</dbReference>
<dbReference type="InterPro" id="IPR027588">
    <property type="entry name" value="XXXCH_dom_fam"/>
</dbReference>
<dbReference type="EMBL" id="CP002085">
    <property type="protein sequence ID" value="ADK83753.1"/>
    <property type="molecule type" value="Genomic_DNA"/>
</dbReference>
<name>E1QDW7_DESB2</name>
<evidence type="ECO:0000313" key="1">
    <source>
        <dbReference type="EMBL" id="ADK83753.1"/>
    </source>
</evidence>
<evidence type="ECO:0000313" key="2">
    <source>
        <dbReference type="Proteomes" id="UP000009047"/>
    </source>
</evidence>
<dbReference type="GO" id="GO:0020037">
    <property type="term" value="F:heme binding"/>
    <property type="evidence" value="ECO:0007669"/>
    <property type="project" value="InterPro"/>
</dbReference>
<proteinExistence type="predicted"/>
<dbReference type="KEGG" id="dbr:Deba_0378"/>
<dbReference type="eggNOG" id="ENOG5033JWE">
    <property type="taxonomic scope" value="Bacteria"/>
</dbReference>
<organism evidence="1 2">
    <name type="scientific">Desulfarculus baarsii (strain ATCC 33931 / DSM 2075 / LMG 7858 / VKM B-1802 / 2st14)</name>
    <dbReference type="NCBI Taxonomy" id="644282"/>
    <lineage>
        <taxon>Bacteria</taxon>
        <taxon>Pseudomonadati</taxon>
        <taxon>Thermodesulfobacteriota</taxon>
        <taxon>Desulfarculia</taxon>
        <taxon>Desulfarculales</taxon>
        <taxon>Desulfarculaceae</taxon>
        <taxon>Desulfarculus</taxon>
    </lineage>
</organism>
<dbReference type="STRING" id="644282.Deba_0378"/>
<accession>E1QDW7</accession>
<evidence type="ECO:0008006" key="3">
    <source>
        <dbReference type="Google" id="ProtNLM"/>
    </source>
</evidence>
<dbReference type="InterPro" id="IPR010980">
    <property type="entry name" value="Cyt_c/b562"/>
</dbReference>
<dbReference type="NCBIfam" id="TIGR04358">
    <property type="entry name" value="XXXCH_domain"/>
    <property type="match status" value="1"/>
</dbReference>
<dbReference type="SUPFAM" id="SSF47175">
    <property type="entry name" value="Cytochromes"/>
    <property type="match status" value="1"/>
</dbReference>
<dbReference type="RefSeq" id="WP_013257209.1">
    <property type="nucleotide sequence ID" value="NC_014365.1"/>
</dbReference>
<dbReference type="HOGENOM" id="CLU_114029_0_0_7"/>
<dbReference type="GO" id="GO:0022900">
    <property type="term" value="P:electron transport chain"/>
    <property type="evidence" value="ECO:0007669"/>
    <property type="project" value="InterPro"/>
</dbReference>
<keyword evidence="2" id="KW-1185">Reference proteome</keyword>
<dbReference type="OrthoDB" id="5453594at2"/>
<dbReference type="Proteomes" id="UP000009047">
    <property type="component" value="Chromosome"/>
</dbReference>
<dbReference type="AlphaFoldDB" id="E1QDW7"/>
<sequence>MASEEQTKRLLSAGQAAELLRALAAELDQGRLGAAVLADQALLELKQALKEKDGKTSLELKLKYRGPAAQAAPKSAGPAPRGYKSLKKAMAKSWGQLEKTLAQGQTPSPELTRLFVEQSRRMVGFAGKGDEHYPAYLALVQALQTAVEAGALDQARQAAQDLAQRKKACHEQYK</sequence>